<keyword evidence="5" id="KW-0805">Transcription regulation</keyword>
<dbReference type="FunFam" id="1.10.10.60:FF:000053">
    <property type="entry name" value="H6 family homeobox 2"/>
    <property type="match status" value="1"/>
</dbReference>
<keyword evidence="17" id="KW-1185">Reference proteome</keyword>
<dbReference type="STRING" id="8153.ENSHBUP00000001374"/>
<dbReference type="InterPro" id="IPR020479">
    <property type="entry name" value="HD_metazoa"/>
</dbReference>
<feature type="region of interest" description="Disordered" evidence="14">
    <location>
        <begin position="92"/>
        <end position="132"/>
    </location>
</feature>
<dbReference type="AlphaFoldDB" id="A0A3Q2UUU5"/>
<feature type="domain" description="Homeobox" evidence="15">
    <location>
        <begin position="156"/>
        <end position="216"/>
    </location>
</feature>
<dbReference type="GO" id="GO:0007399">
    <property type="term" value="P:nervous system development"/>
    <property type="evidence" value="ECO:0007669"/>
    <property type="project" value="UniProtKB-KW"/>
</dbReference>
<evidence type="ECO:0000313" key="17">
    <source>
        <dbReference type="Proteomes" id="UP000264840"/>
    </source>
</evidence>
<comment type="function">
    <text evidence="11">Transcription factor involved in specification of neuronal cell types and which is required for inner ear and hypothalamus development. Binds to the 5'-CAAGTG-3' core sequence.</text>
</comment>
<dbReference type="PANTHER" id="PTHR46110">
    <property type="entry name" value="HOMEOBOX PROTEIN HMX"/>
    <property type="match status" value="1"/>
</dbReference>
<evidence type="ECO:0000256" key="8">
    <source>
        <dbReference type="ARBA" id="ARBA00023163"/>
    </source>
</evidence>
<evidence type="ECO:0000256" key="6">
    <source>
        <dbReference type="ARBA" id="ARBA00023125"/>
    </source>
</evidence>
<dbReference type="OMA" id="NDQPDER"/>
<dbReference type="Pfam" id="PF00046">
    <property type="entry name" value="Homeodomain"/>
    <property type="match status" value="1"/>
</dbReference>
<evidence type="ECO:0000256" key="1">
    <source>
        <dbReference type="ARBA" id="ARBA00004123"/>
    </source>
</evidence>
<feature type="DNA-binding region" description="Homeobox" evidence="12">
    <location>
        <begin position="158"/>
        <end position="217"/>
    </location>
</feature>
<comment type="subcellular location">
    <subcellularLocation>
        <location evidence="1 12 13">Nucleus</location>
    </subcellularLocation>
</comment>
<dbReference type="InterPro" id="IPR017970">
    <property type="entry name" value="Homeobox_CS"/>
</dbReference>
<dbReference type="Ensembl" id="ENSHBUT00000013891.1">
    <property type="protein sequence ID" value="ENSHBUP00000001374.1"/>
    <property type="gene ID" value="ENSHBUG00000002561.1"/>
</dbReference>
<dbReference type="GeneTree" id="ENSGT00940000162580"/>
<dbReference type="PROSITE" id="PS50071">
    <property type="entry name" value="HOMEOBOX_2"/>
    <property type="match status" value="1"/>
</dbReference>
<accession>A0A3Q2UUU5</accession>
<evidence type="ECO:0000256" key="4">
    <source>
        <dbReference type="ARBA" id="ARBA00022902"/>
    </source>
</evidence>
<evidence type="ECO:0000256" key="10">
    <source>
        <dbReference type="ARBA" id="ARBA00038165"/>
    </source>
</evidence>
<proteinExistence type="inferred from homology"/>
<keyword evidence="8" id="KW-0804">Transcription</keyword>
<dbReference type="PROSITE" id="PS00027">
    <property type="entry name" value="HOMEOBOX_1"/>
    <property type="match status" value="1"/>
</dbReference>
<evidence type="ECO:0000256" key="3">
    <source>
        <dbReference type="ARBA" id="ARBA00022782"/>
    </source>
</evidence>
<dbReference type="InterPro" id="IPR051300">
    <property type="entry name" value="HMX_Homeobox_TF"/>
</dbReference>
<evidence type="ECO:0000313" key="16">
    <source>
        <dbReference type="Ensembl" id="ENSHBUP00000001374.1"/>
    </source>
</evidence>
<keyword evidence="6 12" id="KW-0238">DNA-binding</keyword>
<keyword evidence="4" id="KW-0524">Neurogenesis</keyword>
<sequence length="292" mass="32341">MLDDKTPRLKSGPPSRGSSFYIENLLGTTGRRSSAEERAETPSFKLTGHDPGMCPGLKTRRLSDTDRSDGSGTFANTANGCSRRLLCKTSRSHEHVDPVLNSERDSPTLTGKAEENDKPAEKEGDRCLTDEKEEEDTRSSCVSLGDSCDTGDITVVRKKKTRTVFSRSQVFQLESTFDLKRYLSSSERAGLAASLQLTETQVKIWFQNRRNKWKRQITADIEASSTTAPYAAQRVVRVPVLYRESVTTPLTLTNLPHVSHPVVGFSNSVNYPLSGHFTHPVSFITPQMTGLV</sequence>
<dbReference type="Proteomes" id="UP000264840">
    <property type="component" value="Unplaced"/>
</dbReference>
<dbReference type="GO" id="GO:0000981">
    <property type="term" value="F:DNA-binding transcription factor activity, RNA polymerase II-specific"/>
    <property type="evidence" value="ECO:0007669"/>
    <property type="project" value="InterPro"/>
</dbReference>
<dbReference type="RefSeq" id="XP_005939716.1">
    <property type="nucleotide sequence ID" value="XM_005939654.1"/>
</dbReference>
<evidence type="ECO:0000259" key="15">
    <source>
        <dbReference type="PROSITE" id="PS50071"/>
    </source>
</evidence>
<evidence type="ECO:0000256" key="5">
    <source>
        <dbReference type="ARBA" id="ARBA00023015"/>
    </source>
</evidence>
<dbReference type="PRINTS" id="PR00024">
    <property type="entry name" value="HOMEOBOX"/>
</dbReference>
<evidence type="ECO:0000256" key="12">
    <source>
        <dbReference type="PROSITE-ProRule" id="PRU00108"/>
    </source>
</evidence>
<dbReference type="OrthoDB" id="6159439at2759"/>
<dbReference type="SMART" id="SM00389">
    <property type="entry name" value="HOX"/>
    <property type="match status" value="1"/>
</dbReference>
<comment type="similarity">
    <text evidence="10">Belongs to the HMX homeobox family.</text>
</comment>
<keyword evidence="3" id="KW-0221">Differentiation</keyword>
<evidence type="ECO:0000256" key="7">
    <source>
        <dbReference type="ARBA" id="ARBA00023155"/>
    </source>
</evidence>
<dbReference type="GO" id="GO:0030154">
    <property type="term" value="P:cell differentiation"/>
    <property type="evidence" value="ECO:0007669"/>
    <property type="project" value="UniProtKB-KW"/>
</dbReference>
<reference evidence="16" key="1">
    <citation type="submission" date="2025-08" db="UniProtKB">
        <authorList>
            <consortium name="Ensembl"/>
        </authorList>
    </citation>
    <scope>IDENTIFICATION</scope>
</reference>
<dbReference type="SUPFAM" id="SSF46689">
    <property type="entry name" value="Homeodomain-like"/>
    <property type="match status" value="1"/>
</dbReference>
<evidence type="ECO:0000256" key="2">
    <source>
        <dbReference type="ARBA" id="ARBA00022473"/>
    </source>
</evidence>
<protein>
    <submittedName>
        <fullName evidence="16">H6 family homeobox 1</fullName>
    </submittedName>
</protein>
<evidence type="ECO:0000256" key="11">
    <source>
        <dbReference type="ARBA" id="ARBA00053510"/>
    </source>
</evidence>
<organism evidence="16 17">
    <name type="scientific">Haplochromis burtoni</name>
    <name type="common">Burton's mouthbrooder</name>
    <name type="synonym">Chromis burtoni</name>
    <dbReference type="NCBI Taxonomy" id="8153"/>
    <lineage>
        <taxon>Eukaryota</taxon>
        <taxon>Metazoa</taxon>
        <taxon>Chordata</taxon>
        <taxon>Craniata</taxon>
        <taxon>Vertebrata</taxon>
        <taxon>Euteleostomi</taxon>
        <taxon>Actinopterygii</taxon>
        <taxon>Neopterygii</taxon>
        <taxon>Teleostei</taxon>
        <taxon>Neoteleostei</taxon>
        <taxon>Acanthomorphata</taxon>
        <taxon>Ovalentaria</taxon>
        <taxon>Cichlomorphae</taxon>
        <taxon>Cichliformes</taxon>
        <taxon>Cichlidae</taxon>
        <taxon>African cichlids</taxon>
        <taxon>Pseudocrenilabrinae</taxon>
        <taxon>Haplochromini</taxon>
        <taxon>Haplochromis</taxon>
    </lineage>
</organism>
<keyword evidence="2" id="KW-0217">Developmental protein</keyword>
<dbReference type="GO" id="GO:0045892">
    <property type="term" value="P:negative regulation of DNA-templated transcription"/>
    <property type="evidence" value="ECO:0007669"/>
    <property type="project" value="TreeGrafter"/>
</dbReference>
<dbReference type="InterPro" id="IPR001356">
    <property type="entry name" value="HD"/>
</dbReference>
<dbReference type="GeneID" id="102289845"/>
<dbReference type="PANTHER" id="PTHR46110:SF1">
    <property type="entry name" value="HOMEOBOX PROTEIN HMX1"/>
    <property type="match status" value="1"/>
</dbReference>
<dbReference type="CDD" id="cd00086">
    <property type="entry name" value="homeodomain"/>
    <property type="match status" value="1"/>
</dbReference>
<dbReference type="GO" id="GO:0000977">
    <property type="term" value="F:RNA polymerase II transcription regulatory region sequence-specific DNA binding"/>
    <property type="evidence" value="ECO:0007669"/>
    <property type="project" value="TreeGrafter"/>
</dbReference>
<dbReference type="GO" id="GO:0005634">
    <property type="term" value="C:nucleus"/>
    <property type="evidence" value="ECO:0007669"/>
    <property type="project" value="UniProtKB-SubCell"/>
</dbReference>
<evidence type="ECO:0000256" key="9">
    <source>
        <dbReference type="ARBA" id="ARBA00023242"/>
    </source>
</evidence>
<dbReference type="InterPro" id="IPR009057">
    <property type="entry name" value="Homeodomain-like_sf"/>
</dbReference>
<evidence type="ECO:0000256" key="13">
    <source>
        <dbReference type="RuleBase" id="RU000682"/>
    </source>
</evidence>
<dbReference type="Gene3D" id="1.10.10.60">
    <property type="entry name" value="Homeodomain-like"/>
    <property type="match status" value="1"/>
</dbReference>
<reference evidence="16" key="2">
    <citation type="submission" date="2025-09" db="UniProtKB">
        <authorList>
            <consortium name="Ensembl"/>
        </authorList>
    </citation>
    <scope>IDENTIFICATION</scope>
</reference>
<keyword evidence="7 12" id="KW-0371">Homeobox</keyword>
<keyword evidence="9 12" id="KW-0539">Nucleus</keyword>
<evidence type="ECO:0000256" key="14">
    <source>
        <dbReference type="SAM" id="MobiDB-lite"/>
    </source>
</evidence>
<feature type="region of interest" description="Disordered" evidence="14">
    <location>
        <begin position="1"/>
        <end position="75"/>
    </location>
</feature>
<name>A0A3Q2UUU5_HAPBU</name>